<dbReference type="Proteomes" id="UP001149954">
    <property type="component" value="Unassembled WGS sequence"/>
</dbReference>
<protein>
    <submittedName>
        <fullName evidence="1">Uncharacterized protein</fullName>
    </submittedName>
</protein>
<sequence>MTWWDCFQAPQSNVINLEKQTTICLSRIMNYSTCFWKPTGPPDNPTDVKVIHPYNGIPVAADELLPTRRRR</sequence>
<reference evidence="1" key="2">
    <citation type="journal article" date="2023" name="IMA Fungus">
        <title>Comparative genomic study of the Penicillium genus elucidates a diverse pangenome and 15 lateral gene transfer events.</title>
        <authorList>
            <person name="Petersen C."/>
            <person name="Sorensen T."/>
            <person name="Nielsen M.R."/>
            <person name="Sondergaard T.E."/>
            <person name="Sorensen J.L."/>
            <person name="Fitzpatrick D.A."/>
            <person name="Frisvad J.C."/>
            <person name="Nielsen K.L."/>
        </authorList>
    </citation>
    <scope>NUCLEOTIDE SEQUENCE</scope>
    <source>
        <strain evidence="1">IBT 29495</strain>
    </source>
</reference>
<reference evidence="1" key="1">
    <citation type="submission" date="2022-12" db="EMBL/GenBank/DDBJ databases">
        <authorList>
            <person name="Petersen C."/>
        </authorList>
    </citation>
    <scope>NUCLEOTIDE SEQUENCE</scope>
    <source>
        <strain evidence="1">IBT 29495</strain>
    </source>
</reference>
<name>A0A9X0CAS2_9EURO</name>
<dbReference type="EMBL" id="JAPWDS010000002">
    <property type="protein sequence ID" value="KAJ5514819.1"/>
    <property type="molecule type" value="Genomic_DNA"/>
</dbReference>
<dbReference type="AlphaFoldDB" id="A0A9X0CAS2"/>
<evidence type="ECO:0000313" key="1">
    <source>
        <dbReference type="EMBL" id="KAJ5514819.1"/>
    </source>
</evidence>
<comment type="caution">
    <text evidence="1">The sequence shown here is derived from an EMBL/GenBank/DDBJ whole genome shotgun (WGS) entry which is preliminary data.</text>
</comment>
<organism evidence="1 2">
    <name type="scientific">Penicillium fimorum</name>
    <dbReference type="NCBI Taxonomy" id="1882269"/>
    <lineage>
        <taxon>Eukaryota</taxon>
        <taxon>Fungi</taxon>
        <taxon>Dikarya</taxon>
        <taxon>Ascomycota</taxon>
        <taxon>Pezizomycotina</taxon>
        <taxon>Eurotiomycetes</taxon>
        <taxon>Eurotiomycetidae</taxon>
        <taxon>Eurotiales</taxon>
        <taxon>Aspergillaceae</taxon>
        <taxon>Penicillium</taxon>
    </lineage>
</organism>
<keyword evidence="2" id="KW-1185">Reference proteome</keyword>
<proteinExistence type="predicted"/>
<gene>
    <name evidence="1" type="ORF">N7463_004371</name>
</gene>
<accession>A0A9X0CAS2</accession>
<evidence type="ECO:0000313" key="2">
    <source>
        <dbReference type="Proteomes" id="UP001149954"/>
    </source>
</evidence>